<evidence type="ECO:0000313" key="6">
    <source>
        <dbReference type="WBParaSite" id="EVEC_0000255801-mRNA-1"/>
    </source>
</evidence>
<dbReference type="OrthoDB" id="5871823at2759"/>
<reference evidence="4 5" key="2">
    <citation type="submission" date="2018-10" db="EMBL/GenBank/DDBJ databases">
        <authorList>
            <consortium name="Pathogen Informatics"/>
        </authorList>
    </citation>
    <scope>NUCLEOTIDE SEQUENCE [LARGE SCALE GENOMIC DNA]</scope>
</reference>
<evidence type="ECO:0000313" key="5">
    <source>
        <dbReference type="Proteomes" id="UP000274131"/>
    </source>
</evidence>
<keyword evidence="2" id="KW-0732">Signal</keyword>
<evidence type="ECO:0000313" key="4">
    <source>
        <dbReference type="EMBL" id="VDD87123.1"/>
    </source>
</evidence>
<dbReference type="PANTHER" id="PTHR21593">
    <property type="entry name" value="PRION-LIKE- Q/N-RICH -DOMAIN-BEARING PROTEIN PROTEIN"/>
    <property type="match status" value="1"/>
</dbReference>
<keyword evidence="5" id="KW-1185">Reference proteome</keyword>
<dbReference type="Pfam" id="PF02520">
    <property type="entry name" value="ANIS5_cation-bd"/>
    <property type="match status" value="1"/>
</dbReference>
<dbReference type="InterPro" id="IPR003677">
    <property type="entry name" value="ANIS5_cation-bd"/>
</dbReference>
<feature type="chain" id="PRO_5043122518" evidence="2">
    <location>
        <begin position="16"/>
        <end position="211"/>
    </location>
</feature>
<protein>
    <submittedName>
        <fullName evidence="6">DUF148 domain-containing protein</fullName>
    </submittedName>
</protein>
<evidence type="ECO:0000256" key="2">
    <source>
        <dbReference type="SAM" id="SignalP"/>
    </source>
</evidence>
<reference evidence="6" key="1">
    <citation type="submission" date="2017-02" db="UniProtKB">
        <authorList>
            <consortium name="WormBaseParasite"/>
        </authorList>
    </citation>
    <scope>IDENTIFICATION</scope>
</reference>
<dbReference type="AlphaFoldDB" id="A0A0N4UYB0"/>
<keyword evidence="1" id="KW-0175">Coiled coil</keyword>
<dbReference type="PANTHER" id="PTHR21593:SF36">
    <property type="entry name" value="DUF148 DOMAIN-CONTAINING PROTEIN-RELATED"/>
    <property type="match status" value="1"/>
</dbReference>
<name>A0A0N4UYB0_ENTVE</name>
<organism evidence="6">
    <name type="scientific">Enterobius vermicularis</name>
    <name type="common">Human pinworm</name>
    <dbReference type="NCBI Taxonomy" id="51028"/>
    <lineage>
        <taxon>Eukaryota</taxon>
        <taxon>Metazoa</taxon>
        <taxon>Ecdysozoa</taxon>
        <taxon>Nematoda</taxon>
        <taxon>Chromadorea</taxon>
        <taxon>Rhabditida</taxon>
        <taxon>Spirurina</taxon>
        <taxon>Oxyuridomorpha</taxon>
        <taxon>Oxyuroidea</taxon>
        <taxon>Oxyuridae</taxon>
        <taxon>Enterobius</taxon>
    </lineage>
</organism>
<gene>
    <name evidence="4" type="ORF">EVEC_LOCUS2266</name>
</gene>
<evidence type="ECO:0000259" key="3">
    <source>
        <dbReference type="Pfam" id="PF02520"/>
    </source>
</evidence>
<dbReference type="Proteomes" id="UP000274131">
    <property type="component" value="Unassembled WGS sequence"/>
</dbReference>
<feature type="domain" description="SXP/RAL-2 family protein Ani s 5-like cation-binding" evidence="3">
    <location>
        <begin position="73"/>
        <end position="178"/>
    </location>
</feature>
<evidence type="ECO:0000256" key="1">
    <source>
        <dbReference type="SAM" id="Coils"/>
    </source>
</evidence>
<feature type="signal peptide" evidence="2">
    <location>
        <begin position="1"/>
        <end position="15"/>
    </location>
</feature>
<accession>A0A0N4UYB0</accession>
<dbReference type="InterPro" id="IPR052823">
    <property type="entry name" value="SXP/RAL-2_related"/>
</dbReference>
<feature type="coiled-coil region" evidence="1">
    <location>
        <begin position="115"/>
        <end position="153"/>
    </location>
</feature>
<dbReference type="STRING" id="51028.A0A0N4UYB0"/>
<dbReference type="WBParaSite" id="EVEC_0000255801-mRNA-1">
    <property type="protein sequence ID" value="EVEC_0000255801-mRNA-1"/>
    <property type="gene ID" value="EVEC_0000255801"/>
</dbReference>
<sequence length="211" mass="24808">MYTIPILFIIGVVQCQYFDSPSEGLSMPLDNDTSSGSLTADRDAPFRIFGFRQHFINNRPYRLPPFLKNASVETRKSFREIFFNRSLTLSEKKTKIDRLMEQESENVKAGFEIFKKTMKERKERMEQEHKEAISRLSQEAQEADAKIINLFKNETMTYAERRQKMKQIFENLSDQVRTELKSLRPRKRFEGSFGKCCKENTKEMSTKNSSN</sequence>
<dbReference type="EMBL" id="UXUI01007347">
    <property type="protein sequence ID" value="VDD87123.1"/>
    <property type="molecule type" value="Genomic_DNA"/>
</dbReference>
<proteinExistence type="predicted"/>